<feature type="region of interest" description="Disordered" evidence="1">
    <location>
        <begin position="165"/>
        <end position="202"/>
    </location>
</feature>
<gene>
    <name evidence="3" type="ORF">DLJ59_17630</name>
</gene>
<name>A0A3N9WLL5_9ACTN</name>
<comment type="caution">
    <text evidence="3">The sequence shown here is derived from an EMBL/GenBank/DDBJ whole genome shotgun (WGS) entry which is preliminary data.</text>
</comment>
<feature type="transmembrane region" description="Helical" evidence="2">
    <location>
        <begin position="29"/>
        <end position="47"/>
    </location>
</feature>
<evidence type="ECO:0000256" key="1">
    <source>
        <dbReference type="SAM" id="MobiDB-lite"/>
    </source>
</evidence>
<keyword evidence="2" id="KW-0812">Transmembrane</keyword>
<sequence length="202" mass="23252">MRSTYRRLSTSTATMATVQILRSWWRVRYPLYVLGLLVGMVMMWLPFKTFQDNDAWESRLRVHGVPAQAVVDELVHKRRNTMHVRYEFGGAQRQAEVGCWEVCLPAGSAVPIWVNPNDPGDLVTDFGILSGHRGRLQGVVGAAGLTLSGWMVLAVIARLYQRRRDRRQGDGQRQQRDQRQRQFLNARPGTKRKPSRRQRNPD</sequence>
<keyword evidence="4" id="KW-1185">Reference proteome</keyword>
<feature type="transmembrane region" description="Helical" evidence="2">
    <location>
        <begin position="139"/>
        <end position="160"/>
    </location>
</feature>
<feature type="compositionally biased region" description="Basic residues" evidence="1">
    <location>
        <begin position="189"/>
        <end position="202"/>
    </location>
</feature>
<dbReference type="AlphaFoldDB" id="A0A3N9WLL5"/>
<dbReference type="Proteomes" id="UP000282312">
    <property type="component" value="Unassembled WGS sequence"/>
</dbReference>
<feature type="compositionally biased region" description="Basic and acidic residues" evidence="1">
    <location>
        <begin position="167"/>
        <end position="180"/>
    </location>
</feature>
<organism evidence="3 4">
    <name type="scientific">Micromonospora inaquosa</name>
    <dbReference type="NCBI Taxonomy" id="2203716"/>
    <lineage>
        <taxon>Bacteria</taxon>
        <taxon>Bacillati</taxon>
        <taxon>Actinomycetota</taxon>
        <taxon>Actinomycetes</taxon>
        <taxon>Micromonosporales</taxon>
        <taxon>Micromonosporaceae</taxon>
        <taxon>Micromonospora</taxon>
    </lineage>
</organism>
<accession>A0A3N9WLL5</accession>
<keyword evidence="2" id="KW-0472">Membrane</keyword>
<protein>
    <recommendedName>
        <fullName evidence="5">DUF3592 domain-containing protein</fullName>
    </recommendedName>
</protein>
<keyword evidence="2" id="KW-1133">Transmembrane helix</keyword>
<proteinExistence type="predicted"/>
<evidence type="ECO:0000313" key="3">
    <source>
        <dbReference type="EMBL" id="RQX01751.1"/>
    </source>
</evidence>
<evidence type="ECO:0008006" key="5">
    <source>
        <dbReference type="Google" id="ProtNLM"/>
    </source>
</evidence>
<evidence type="ECO:0000256" key="2">
    <source>
        <dbReference type="SAM" id="Phobius"/>
    </source>
</evidence>
<evidence type="ECO:0000313" key="4">
    <source>
        <dbReference type="Proteomes" id="UP000282312"/>
    </source>
</evidence>
<reference evidence="3 4" key="1">
    <citation type="submission" date="2018-05" db="EMBL/GenBank/DDBJ databases">
        <title>Micromonospora from Atacama Desert.</title>
        <authorList>
            <person name="Carro L."/>
            <person name="Goodfellow M."/>
            <person name="Klenk H.-P."/>
        </authorList>
    </citation>
    <scope>NUCLEOTIDE SEQUENCE [LARGE SCALE GENOMIC DNA]</scope>
    <source>
        <strain evidence="3 4">LB39</strain>
    </source>
</reference>
<dbReference type="EMBL" id="QGSZ01000219">
    <property type="protein sequence ID" value="RQX01751.1"/>
    <property type="molecule type" value="Genomic_DNA"/>
</dbReference>